<dbReference type="SUPFAM" id="SSF55856">
    <property type="entry name" value="Cytochrome b5-like heme/steroid binding domain"/>
    <property type="match status" value="1"/>
</dbReference>
<dbReference type="SMART" id="SM01117">
    <property type="entry name" value="Cyt-b5"/>
    <property type="match status" value="1"/>
</dbReference>
<name>A0A1F6NL64_9BACT</name>
<evidence type="ECO:0000256" key="5">
    <source>
        <dbReference type="SAM" id="Phobius"/>
    </source>
</evidence>
<organism evidence="7 8">
    <name type="scientific">Candidatus Magasanikbacteria bacterium RIFOXYA2_FULL_44_8</name>
    <dbReference type="NCBI Taxonomy" id="1798696"/>
    <lineage>
        <taxon>Bacteria</taxon>
        <taxon>Candidatus Magasanikiibacteriota</taxon>
    </lineage>
</organism>
<dbReference type="InterPro" id="IPR018506">
    <property type="entry name" value="Cyt_B5_heme-BS"/>
</dbReference>
<evidence type="ECO:0000256" key="2">
    <source>
        <dbReference type="ARBA" id="ARBA00022723"/>
    </source>
</evidence>
<dbReference type="GO" id="GO:0016020">
    <property type="term" value="C:membrane"/>
    <property type="evidence" value="ECO:0007669"/>
    <property type="project" value="TreeGrafter"/>
</dbReference>
<dbReference type="InterPro" id="IPR001199">
    <property type="entry name" value="Cyt_B5-like_heme/steroid-bd"/>
</dbReference>
<evidence type="ECO:0000313" key="8">
    <source>
        <dbReference type="Proteomes" id="UP000177803"/>
    </source>
</evidence>
<dbReference type="Pfam" id="PF00173">
    <property type="entry name" value="Cyt-b5"/>
    <property type="match status" value="1"/>
</dbReference>
<feature type="transmembrane region" description="Helical" evidence="5">
    <location>
        <begin position="12"/>
        <end position="32"/>
    </location>
</feature>
<comment type="similarity">
    <text evidence="4">Belongs to the cytochrome b5 family.</text>
</comment>
<keyword evidence="5" id="KW-0472">Membrane</keyword>
<dbReference type="EMBL" id="MFQR01000012">
    <property type="protein sequence ID" value="OGH84599.1"/>
    <property type="molecule type" value="Genomic_DNA"/>
</dbReference>
<comment type="caution">
    <text evidence="7">The sequence shown here is derived from an EMBL/GenBank/DDBJ whole genome shotgun (WGS) entry which is preliminary data.</text>
</comment>
<evidence type="ECO:0000256" key="3">
    <source>
        <dbReference type="ARBA" id="ARBA00023004"/>
    </source>
</evidence>
<evidence type="ECO:0000256" key="1">
    <source>
        <dbReference type="ARBA" id="ARBA00022617"/>
    </source>
</evidence>
<evidence type="ECO:0000259" key="6">
    <source>
        <dbReference type="PROSITE" id="PS50255"/>
    </source>
</evidence>
<dbReference type="GO" id="GO:0046872">
    <property type="term" value="F:metal ion binding"/>
    <property type="evidence" value="ECO:0007669"/>
    <property type="project" value="UniProtKB-KW"/>
</dbReference>
<dbReference type="AlphaFoldDB" id="A0A1F6NL64"/>
<gene>
    <name evidence="7" type="ORF">A2261_03155</name>
</gene>
<accession>A0A1F6NL64</accession>
<evidence type="ECO:0000256" key="4">
    <source>
        <dbReference type="ARBA" id="ARBA00038168"/>
    </source>
</evidence>
<dbReference type="GO" id="GO:0020037">
    <property type="term" value="F:heme binding"/>
    <property type="evidence" value="ECO:0007669"/>
    <property type="project" value="InterPro"/>
</dbReference>
<keyword evidence="5" id="KW-1133">Transmembrane helix</keyword>
<protein>
    <recommendedName>
        <fullName evidence="6">Cytochrome b5 heme-binding domain-containing protein</fullName>
    </recommendedName>
</protein>
<proteinExistence type="inferred from homology"/>
<dbReference type="PROSITE" id="PS00191">
    <property type="entry name" value="CYTOCHROME_B5_1"/>
    <property type="match status" value="1"/>
</dbReference>
<dbReference type="Gene3D" id="3.10.120.10">
    <property type="entry name" value="Cytochrome b5-like heme/steroid binding domain"/>
    <property type="match status" value="1"/>
</dbReference>
<dbReference type="InterPro" id="IPR036400">
    <property type="entry name" value="Cyt_B5-like_heme/steroid_sf"/>
</dbReference>
<dbReference type="InterPro" id="IPR050668">
    <property type="entry name" value="Cytochrome_b5"/>
</dbReference>
<dbReference type="PANTHER" id="PTHR19359:SF95">
    <property type="entry name" value="CYTOCHROME B5 TYPE B"/>
    <property type="match status" value="1"/>
</dbReference>
<reference evidence="7 8" key="1">
    <citation type="journal article" date="2016" name="Nat. Commun.">
        <title>Thousands of microbial genomes shed light on interconnected biogeochemical processes in an aquifer system.</title>
        <authorList>
            <person name="Anantharaman K."/>
            <person name="Brown C.T."/>
            <person name="Hug L.A."/>
            <person name="Sharon I."/>
            <person name="Castelle C.J."/>
            <person name="Probst A.J."/>
            <person name="Thomas B.C."/>
            <person name="Singh A."/>
            <person name="Wilkins M.J."/>
            <person name="Karaoz U."/>
            <person name="Brodie E.L."/>
            <person name="Williams K.H."/>
            <person name="Hubbard S.S."/>
            <person name="Banfield J.F."/>
        </authorList>
    </citation>
    <scope>NUCLEOTIDE SEQUENCE [LARGE SCALE GENOMIC DNA]</scope>
</reference>
<dbReference type="PROSITE" id="PS50255">
    <property type="entry name" value="CYTOCHROME_B5_2"/>
    <property type="match status" value="1"/>
</dbReference>
<evidence type="ECO:0000313" key="7">
    <source>
        <dbReference type="EMBL" id="OGH84599.1"/>
    </source>
</evidence>
<keyword evidence="3" id="KW-0408">Iron</keyword>
<sequence length="160" mass="17046">MFNTFSKKVVSVALFIFWVGLVAILTAGLLSYEKNKPASNGNNFPVARSAVSASNISLATIKPPTNNIGKKVTLNLAEIAKHNTAENCWLLINSKVYDVTSYISEHPGGAYTIVPTCGTNATQAYDTNGRSGSSRGHSQYANSLLGNYYVGDLGQNVNAP</sequence>
<keyword evidence="1" id="KW-0349">Heme</keyword>
<keyword evidence="5" id="KW-0812">Transmembrane</keyword>
<dbReference type="PANTHER" id="PTHR19359">
    <property type="entry name" value="CYTOCHROME B5"/>
    <property type="match status" value="1"/>
</dbReference>
<dbReference type="Proteomes" id="UP000177803">
    <property type="component" value="Unassembled WGS sequence"/>
</dbReference>
<keyword evidence="2" id="KW-0479">Metal-binding</keyword>
<feature type="domain" description="Cytochrome b5 heme-binding" evidence="6">
    <location>
        <begin position="71"/>
        <end position="154"/>
    </location>
</feature>